<gene>
    <name evidence="2" type="ORF">PECUL_23A001725</name>
</gene>
<sequence>MRGFLAEFKKSVTKELDKLLIPIQEGMADLMAWAQETKHKMEEIAEAVNSHDTDLQELREQLQLMEEAKEDLSNRTCWNNIRVRGLLESVSTLMTVFQTLLPAATVVDLLMDRAYQALRAPSVNQTLP</sequence>
<evidence type="ECO:0000256" key="1">
    <source>
        <dbReference type="SAM" id="Coils"/>
    </source>
</evidence>
<reference evidence="2" key="1">
    <citation type="submission" date="2022-03" db="EMBL/GenBank/DDBJ databases">
        <authorList>
            <person name="Alioto T."/>
            <person name="Alioto T."/>
            <person name="Gomez Garrido J."/>
        </authorList>
    </citation>
    <scope>NUCLEOTIDE SEQUENCE</scope>
</reference>
<accession>A0AAD1W468</accession>
<dbReference type="AlphaFoldDB" id="A0AAD1W468"/>
<proteinExistence type="predicted"/>
<evidence type="ECO:0000313" key="2">
    <source>
        <dbReference type="EMBL" id="CAH2283991.1"/>
    </source>
</evidence>
<keyword evidence="3" id="KW-1185">Reference proteome</keyword>
<evidence type="ECO:0000313" key="3">
    <source>
        <dbReference type="Proteomes" id="UP001295444"/>
    </source>
</evidence>
<protein>
    <submittedName>
        <fullName evidence="2">Uncharacterized protein</fullName>
    </submittedName>
</protein>
<dbReference type="EMBL" id="OW240915">
    <property type="protein sequence ID" value="CAH2283991.1"/>
    <property type="molecule type" value="Genomic_DNA"/>
</dbReference>
<organism evidence="2 3">
    <name type="scientific">Pelobates cultripes</name>
    <name type="common">Western spadefoot toad</name>
    <dbReference type="NCBI Taxonomy" id="61616"/>
    <lineage>
        <taxon>Eukaryota</taxon>
        <taxon>Metazoa</taxon>
        <taxon>Chordata</taxon>
        <taxon>Craniata</taxon>
        <taxon>Vertebrata</taxon>
        <taxon>Euteleostomi</taxon>
        <taxon>Amphibia</taxon>
        <taxon>Batrachia</taxon>
        <taxon>Anura</taxon>
        <taxon>Pelobatoidea</taxon>
        <taxon>Pelobatidae</taxon>
        <taxon>Pelobates</taxon>
    </lineage>
</organism>
<feature type="coiled-coil region" evidence="1">
    <location>
        <begin position="41"/>
        <end position="75"/>
    </location>
</feature>
<name>A0AAD1W468_PELCU</name>
<dbReference type="Proteomes" id="UP001295444">
    <property type="component" value="Chromosome 04"/>
</dbReference>
<keyword evidence="1" id="KW-0175">Coiled coil</keyword>